<dbReference type="GO" id="GO:0016567">
    <property type="term" value="P:protein ubiquitination"/>
    <property type="evidence" value="ECO:0007669"/>
    <property type="project" value="InterPro"/>
</dbReference>
<dbReference type="Pfam" id="PF00917">
    <property type="entry name" value="MATH"/>
    <property type="match status" value="1"/>
</dbReference>
<gene>
    <name evidence="3" type="ORF">CAUS1442_LOCUS11337</name>
</gene>
<reference evidence="3" key="1">
    <citation type="submission" date="2021-01" db="EMBL/GenBank/DDBJ databases">
        <authorList>
            <person name="Corre E."/>
            <person name="Pelletier E."/>
            <person name="Niang G."/>
            <person name="Scheremetjew M."/>
            <person name="Finn R."/>
            <person name="Kale V."/>
            <person name="Holt S."/>
            <person name="Cochrane G."/>
            <person name="Meng A."/>
            <person name="Brown T."/>
            <person name="Cohen L."/>
        </authorList>
    </citation>
    <scope>NUCLEOTIDE SEQUENCE</scope>
    <source>
        <strain evidence="3">CCMP3328</strain>
    </source>
</reference>
<proteinExistence type="predicted"/>
<feature type="domain" description="MATH" evidence="2">
    <location>
        <begin position="34"/>
        <end position="166"/>
    </location>
</feature>
<dbReference type="InterPro" id="IPR045005">
    <property type="entry name" value="BPM1-6"/>
</dbReference>
<accession>A0A7R9ZPZ5</accession>
<dbReference type="PANTHER" id="PTHR26379:SF187">
    <property type="entry name" value="OS07G0655300 PROTEIN"/>
    <property type="match status" value="1"/>
</dbReference>
<dbReference type="CDD" id="cd00121">
    <property type="entry name" value="MATH"/>
    <property type="match status" value="1"/>
</dbReference>
<dbReference type="InterPro" id="IPR000210">
    <property type="entry name" value="BTB/POZ_dom"/>
</dbReference>
<dbReference type="Gene3D" id="3.30.710.10">
    <property type="entry name" value="Potassium Channel Kv1.1, Chain A"/>
    <property type="match status" value="1"/>
</dbReference>
<dbReference type="InterPro" id="IPR008974">
    <property type="entry name" value="TRAF-like"/>
</dbReference>
<dbReference type="PANTHER" id="PTHR26379">
    <property type="entry name" value="BTB/POZ AND MATH DOMAIN-CONTAINING PROTEIN 1"/>
    <property type="match status" value="1"/>
</dbReference>
<evidence type="ECO:0000313" key="3">
    <source>
        <dbReference type="EMBL" id="CAD8339204.1"/>
    </source>
</evidence>
<evidence type="ECO:0000259" key="1">
    <source>
        <dbReference type="PROSITE" id="PS50097"/>
    </source>
</evidence>
<feature type="domain" description="BTB" evidence="1">
    <location>
        <begin position="196"/>
        <end position="271"/>
    </location>
</feature>
<dbReference type="InterPro" id="IPR011333">
    <property type="entry name" value="SKP1/BTB/POZ_sf"/>
</dbReference>
<dbReference type="Gene3D" id="1.25.40.420">
    <property type="match status" value="1"/>
</dbReference>
<sequence length="428" mass="49351">MFQTHNKNNNETVKVVHVNKRAKRENHDDDDHEKHLIVVKFHQFSEIKYKKDTDKYSPVFERGGARWKLQLRFSKQGAQSGEGSDSPQGYHLGMYLCLDEAPWLLGEEYSVNYAASIPKLDITKTSGESTFRLGKSNGCGWRRVTTMKRVLDRGLDDDILSIHIKFDQLEHICKRWTSSLSFNKERLKMIRTGTLADITFVVGTGDQQQRIKANTMFVLAGAPAMKSFIDEATTVEEEDGDGKSISFPTIDPDHFRFMLRFIYADDTSFLTDDTTQRQLQDLLIVANRFGCWKLKILLETKMTAKHLHLSSCVDLLLFADANSCYVLKEECIKVVRKNIAKVWQQREVGQLIESVQLMKEVHKAGRDPLFMYGGHSCAEFNKMRIDELYEWLEKRDDVMIEEDMDRSALVKKIRSLETKQKTANSEVN</sequence>
<dbReference type="SUPFAM" id="SSF49599">
    <property type="entry name" value="TRAF domain-like"/>
    <property type="match status" value="1"/>
</dbReference>
<dbReference type="AlphaFoldDB" id="A0A7R9ZPZ5"/>
<protein>
    <recommendedName>
        <fullName evidence="4">BTB domain-containing protein</fullName>
    </recommendedName>
</protein>
<dbReference type="SMART" id="SM00225">
    <property type="entry name" value="BTB"/>
    <property type="match status" value="1"/>
</dbReference>
<name>A0A7R9ZPZ5_9STRA</name>
<organism evidence="3">
    <name type="scientific">Craspedostauros australis</name>
    <dbReference type="NCBI Taxonomy" id="1486917"/>
    <lineage>
        <taxon>Eukaryota</taxon>
        <taxon>Sar</taxon>
        <taxon>Stramenopiles</taxon>
        <taxon>Ochrophyta</taxon>
        <taxon>Bacillariophyta</taxon>
        <taxon>Bacillariophyceae</taxon>
        <taxon>Bacillariophycidae</taxon>
        <taxon>Naviculales</taxon>
        <taxon>Naviculaceae</taxon>
        <taxon>Craspedostauros</taxon>
    </lineage>
</organism>
<dbReference type="EMBL" id="HBEF01018333">
    <property type="protein sequence ID" value="CAD8339204.1"/>
    <property type="molecule type" value="Transcribed_RNA"/>
</dbReference>
<evidence type="ECO:0008006" key="4">
    <source>
        <dbReference type="Google" id="ProtNLM"/>
    </source>
</evidence>
<dbReference type="PROSITE" id="PS50097">
    <property type="entry name" value="BTB"/>
    <property type="match status" value="1"/>
</dbReference>
<dbReference type="InterPro" id="IPR002083">
    <property type="entry name" value="MATH/TRAF_dom"/>
</dbReference>
<evidence type="ECO:0000259" key="2">
    <source>
        <dbReference type="PROSITE" id="PS50144"/>
    </source>
</evidence>
<dbReference type="CDD" id="cd14733">
    <property type="entry name" value="BACK"/>
    <property type="match status" value="1"/>
</dbReference>
<dbReference type="Pfam" id="PF00651">
    <property type="entry name" value="BTB"/>
    <property type="match status" value="1"/>
</dbReference>
<dbReference type="PROSITE" id="PS50144">
    <property type="entry name" value="MATH"/>
    <property type="match status" value="1"/>
</dbReference>
<dbReference type="Gene3D" id="2.60.210.10">
    <property type="entry name" value="Apoptosis, Tumor Necrosis Factor Receptor Associated Protein 2, Chain A"/>
    <property type="match status" value="1"/>
</dbReference>
<dbReference type="SUPFAM" id="SSF54695">
    <property type="entry name" value="POZ domain"/>
    <property type="match status" value="1"/>
</dbReference>